<dbReference type="HAMAP" id="MF_00595">
    <property type="entry name" value="PEPcase_type1"/>
    <property type="match status" value="1"/>
</dbReference>
<comment type="function">
    <text evidence="1 9">Forms oxaloacetate, a four-carbon dicarboxylic acid source for the tricarboxylic acid cycle.</text>
</comment>
<dbReference type="EC" id="4.1.1.31" evidence="3 9"/>
<evidence type="ECO:0000256" key="4">
    <source>
        <dbReference type="ARBA" id="ARBA00022419"/>
    </source>
</evidence>
<keyword evidence="6 9" id="KW-0456">Lyase</keyword>
<evidence type="ECO:0000256" key="5">
    <source>
        <dbReference type="ARBA" id="ARBA00022842"/>
    </source>
</evidence>
<gene>
    <name evidence="9" type="primary">ppc</name>
    <name evidence="11" type="ORF">COV74_03985</name>
</gene>
<evidence type="ECO:0000256" key="9">
    <source>
        <dbReference type="HAMAP-Rule" id="MF_00595"/>
    </source>
</evidence>
<dbReference type="InterPro" id="IPR015813">
    <property type="entry name" value="Pyrv/PenolPyrv_kinase-like_dom"/>
</dbReference>
<dbReference type="GO" id="GO:0006099">
    <property type="term" value="P:tricarboxylic acid cycle"/>
    <property type="evidence" value="ECO:0007669"/>
    <property type="project" value="InterPro"/>
</dbReference>
<name>A0A2H0LQB3_9BACT</name>
<dbReference type="PANTHER" id="PTHR30523:SF6">
    <property type="entry name" value="PHOSPHOENOLPYRUVATE CARBOXYLASE"/>
    <property type="match status" value="1"/>
</dbReference>
<evidence type="ECO:0000256" key="8">
    <source>
        <dbReference type="ARBA" id="ARBA00048995"/>
    </source>
</evidence>
<dbReference type="InterPro" id="IPR022805">
    <property type="entry name" value="PEP_COase_bac/pln-type"/>
</dbReference>
<comment type="caution">
    <text evidence="11">The sequence shown here is derived from an EMBL/GenBank/DDBJ whole genome shotgun (WGS) entry which is preliminary data.</text>
</comment>
<dbReference type="PROSITE" id="PS00781">
    <property type="entry name" value="PEPCASE_1"/>
    <property type="match status" value="1"/>
</dbReference>
<dbReference type="Proteomes" id="UP000230859">
    <property type="component" value="Unassembled WGS sequence"/>
</dbReference>
<dbReference type="NCBIfam" id="NF000584">
    <property type="entry name" value="PRK00009.1"/>
    <property type="match status" value="1"/>
</dbReference>
<keyword evidence="5 9" id="KW-0460">Magnesium</keyword>
<feature type="active site" evidence="9">
    <location>
        <position position="560"/>
    </location>
</feature>
<evidence type="ECO:0000313" key="12">
    <source>
        <dbReference type="Proteomes" id="UP000230859"/>
    </source>
</evidence>
<dbReference type="Gene3D" id="1.20.1440.90">
    <property type="entry name" value="Phosphoenolpyruvate/pyruvate domain"/>
    <property type="match status" value="1"/>
</dbReference>
<dbReference type="EMBL" id="PCVY01000039">
    <property type="protein sequence ID" value="PIQ86633.1"/>
    <property type="molecule type" value="Genomic_DNA"/>
</dbReference>
<comment type="cofactor">
    <cofactor evidence="9">
        <name>Mg(2+)</name>
        <dbReference type="ChEBI" id="CHEBI:18420"/>
    </cofactor>
</comment>
<dbReference type="GO" id="GO:0008964">
    <property type="term" value="F:phosphoenolpyruvate carboxylase activity"/>
    <property type="evidence" value="ECO:0007669"/>
    <property type="project" value="UniProtKB-UniRule"/>
</dbReference>
<protein>
    <recommendedName>
        <fullName evidence="4 9">Phosphoenolpyruvate carboxylase</fullName>
        <shortName evidence="9">PEPC</shortName>
        <shortName evidence="9">PEPCase</shortName>
        <ecNumber evidence="3 9">4.1.1.31</ecNumber>
    </recommendedName>
</protein>
<evidence type="ECO:0000256" key="6">
    <source>
        <dbReference type="ARBA" id="ARBA00023239"/>
    </source>
</evidence>
<accession>A0A2H0LQB3</accession>
<evidence type="ECO:0000256" key="1">
    <source>
        <dbReference type="ARBA" id="ARBA00003670"/>
    </source>
</evidence>
<dbReference type="PRINTS" id="PR00150">
    <property type="entry name" value="PEPCARBXLASE"/>
</dbReference>
<proteinExistence type="inferred from homology"/>
<evidence type="ECO:0000256" key="2">
    <source>
        <dbReference type="ARBA" id="ARBA00008346"/>
    </source>
</evidence>
<dbReference type="InterPro" id="IPR018129">
    <property type="entry name" value="PEP_COase_Lys_AS"/>
</dbReference>
<dbReference type="PANTHER" id="PTHR30523">
    <property type="entry name" value="PHOSPHOENOLPYRUVATE CARBOXYLASE"/>
    <property type="match status" value="1"/>
</dbReference>
<dbReference type="SUPFAM" id="SSF51621">
    <property type="entry name" value="Phosphoenolpyruvate/pyruvate domain"/>
    <property type="match status" value="1"/>
</dbReference>
<reference evidence="11 12" key="1">
    <citation type="submission" date="2017-09" db="EMBL/GenBank/DDBJ databases">
        <title>Depth-based differentiation of microbial function through sediment-hosted aquifers and enrichment of novel symbionts in the deep terrestrial subsurface.</title>
        <authorList>
            <person name="Probst A.J."/>
            <person name="Ladd B."/>
            <person name="Jarett J.K."/>
            <person name="Geller-Mcgrath D.E."/>
            <person name="Sieber C.M."/>
            <person name="Emerson J.B."/>
            <person name="Anantharaman K."/>
            <person name="Thomas B.C."/>
            <person name="Malmstrom R."/>
            <person name="Stieglmeier M."/>
            <person name="Klingl A."/>
            <person name="Woyke T."/>
            <person name="Ryan C.M."/>
            <person name="Banfield J.F."/>
        </authorList>
    </citation>
    <scope>NUCLEOTIDE SEQUENCE [LARGE SCALE GENOMIC DNA]</scope>
    <source>
        <strain evidence="11">CG11_big_fil_rev_8_21_14_0_20_45_26</strain>
    </source>
</reference>
<evidence type="ECO:0000256" key="7">
    <source>
        <dbReference type="ARBA" id="ARBA00023300"/>
    </source>
</evidence>
<evidence type="ECO:0000313" key="11">
    <source>
        <dbReference type="EMBL" id="PIQ86633.1"/>
    </source>
</evidence>
<keyword evidence="7 9" id="KW-0120">Carbon dioxide fixation</keyword>
<comment type="similarity">
    <text evidence="2 9">Belongs to the PEPCase type 1 family.</text>
</comment>
<comment type="subunit">
    <text evidence="9">Homotetramer.</text>
</comment>
<dbReference type="Pfam" id="PF00311">
    <property type="entry name" value="PEPcase"/>
    <property type="match status" value="1"/>
</dbReference>
<dbReference type="AlphaFoldDB" id="A0A2H0LQB3"/>
<feature type="active site" evidence="9 10">
    <location>
        <position position="142"/>
    </location>
</feature>
<dbReference type="InterPro" id="IPR021135">
    <property type="entry name" value="PEP_COase"/>
</dbReference>
<evidence type="ECO:0000256" key="10">
    <source>
        <dbReference type="PROSITE-ProRule" id="PRU10111"/>
    </source>
</evidence>
<keyword evidence="11" id="KW-0670">Pyruvate</keyword>
<dbReference type="GO" id="GO:0005829">
    <property type="term" value="C:cytosol"/>
    <property type="evidence" value="ECO:0007669"/>
    <property type="project" value="TreeGrafter"/>
</dbReference>
<organism evidence="11 12">
    <name type="scientific">Candidatus Abzuiibacterium crystallinum</name>
    <dbReference type="NCBI Taxonomy" id="1974748"/>
    <lineage>
        <taxon>Bacteria</taxon>
        <taxon>Pseudomonadati</taxon>
        <taxon>Candidatus Omnitrophota</taxon>
        <taxon>Candidatus Abzuiibacterium</taxon>
    </lineage>
</organism>
<dbReference type="GO" id="GO:0015977">
    <property type="term" value="P:carbon fixation"/>
    <property type="evidence" value="ECO:0007669"/>
    <property type="project" value="UniProtKB-UniRule"/>
</dbReference>
<dbReference type="GO" id="GO:0000287">
    <property type="term" value="F:magnesium ion binding"/>
    <property type="evidence" value="ECO:0007669"/>
    <property type="project" value="UniProtKB-UniRule"/>
</dbReference>
<evidence type="ECO:0000256" key="3">
    <source>
        <dbReference type="ARBA" id="ARBA00012305"/>
    </source>
</evidence>
<sequence>MLHLKTLRQDVRLLTTLLGEVICEQEGLKLFQRIESIRKQAKAIRKHHQISLIKKLAADIAELSFNDAYKIARAFTLYFQLVNIAEEQERIRRIREYGKDRSRLQDMSFGKLFHDLKVRGVSKQKLSQFFSSMEISPVLTAHPTEAKRRSVLNHLLRISDTLHVIKRTDLTLFERGSYRREIKRVLEMLWQTAEVRQNKISVLDEVDQTLFFFRRTILALVPHMNAKIREEFRHAFGGTAKGSLPAIHFGSWVGADRDGNPFVTPAVSKATGERHRRLIFEHYLASVENLIRRFSHSVKEVCVSSQLMASLAKDKREMPALSTQLKQFEDTELYRKKLSFIHQKLMNTFEYRPPAYQSPKEFLKDLSLISASLKQHRGLRTSEGELARLINQAEVFGFHLAGLGFRDHSGKVRQTIVDLLGRQANENQLIEAILKAPTRMPKRKLSAESRDVINQFNTIRDMLETQSEEMVESYLLSMTEKPSDILSLLYLAKISGLVAVRGKRVVASRINLVPLFETTEALENAPSLMSRLFAMPIYRSYLRSQDGKQEIMLGYSDSNKHGGYVTANWKLYQAQKRLAEVAKRNCIQLRFFHGKGGTIDRGGGASHRAILAQPYAAPDGRIKITEQGEVVTQKYASFAIAERNLEQLMTAVVWTNLVSKRKMEKNSKIKRWEKNLTLLSEKAYIYYRRLVYGTPDFLNFYYLATPIQMLDLARIGSRPAKRHAGHKIEDLRAIPWVFSWIQSRYIFSSWYAVGEAVDAYEKTKGKKQAIIELHEMYAEWPFFRSLIDNIQASLAKVDLYIAGLYAGLVNDRRLRETMHQKLCEGYRVTVNKILQIVGEHHLLDSWQVLKASIHLRNPYVDPLNFIQVEYLKRFRDTSFDHLGKRQKEQIVSILLLTMNGISFGMKSTG</sequence>
<comment type="catalytic activity">
    <reaction evidence="8 9">
        <text>oxaloacetate + phosphate = phosphoenolpyruvate + hydrogencarbonate</text>
        <dbReference type="Rhea" id="RHEA:28370"/>
        <dbReference type="ChEBI" id="CHEBI:16452"/>
        <dbReference type="ChEBI" id="CHEBI:17544"/>
        <dbReference type="ChEBI" id="CHEBI:43474"/>
        <dbReference type="ChEBI" id="CHEBI:58702"/>
        <dbReference type="EC" id="4.1.1.31"/>
    </reaction>
</comment>
<dbReference type="GO" id="GO:0006107">
    <property type="term" value="P:oxaloacetate metabolic process"/>
    <property type="evidence" value="ECO:0007669"/>
    <property type="project" value="UniProtKB-UniRule"/>
</dbReference>